<comment type="caution">
    <text evidence="1">The sequence shown here is derived from an EMBL/GenBank/DDBJ whole genome shotgun (WGS) entry which is preliminary data.</text>
</comment>
<keyword evidence="2" id="KW-1185">Reference proteome</keyword>
<dbReference type="EMBL" id="VEPZ02000249">
    <property type="protein sequence ID" value="KAE8728702.1"/>
    <property type="molecule type" value="Genomic_DNA"/>
</dbReference>
<protein>
    <submittedName>
        <fullName evidence="1">Uncharacterized protein</fullName>
    </submittedName>
</protein>
<evidence type="ECO:0000313" key="2">
    <source>
        <dbReference type="Proteomes" id="UP000436088"/>
    </source>
</evidence>
<proteinExistence type="predicted"/>
<name>A0A6A3CM56_HIBSY</name>
<dbReference type="Proteomes" id="UP000436088">
    <property type="component" value="Unassembled WGS sequence"/>
</dbReference>
<evidence type="ECO:0000313" key="1">
    <source>
        <dbReference type="EMBL" id="KAE8728702.1"/>
    </source>
</evidence>
<dbReference type="PANTHER" id="PTHR34570">
    <property type="entry name" value="OS03G0593100 PROTEIN"/>
    <property type="match status" value="1"/>
</dbReference>
<accession>A0A6A3CM56</accession>
<dbReference type="PANTHER" id="PTHR34570:SF7">
    <property type="entry name" value="GENOME ASSEMBLY, CHROMOSOME: A08"/>
    <property type="match status" value="1"/>
</dbReference>
<dbReference type="AlphaFoldDB" id="A0A6A3CM56"/>
<sequence>MESNQSINEATVNRSSIALLQERFKQLQRRKEKRERDELELLKRLQQGQEEPKQLAYRYDSPSGLFFFHFLPAVAAVHSHHGSGFGCMEAPFFARFLPAVSEETCSTHVFRNRFHDWDLNDDHRVDTSLHL</sequence>
<gene>
    <name evidence="1" type="ORF">F3Y22_tig00004111pilonHSYRG00104</name>
</gene>
<organism evidence="1 2">
    <name type="scientific">Hibiscus syriacus</name>
    <name type="common">Rose of Sharon</name>
    <dbReference type="NCBI Taxonomy" id="106335"/>
    <lineage>
        <taxon>Eukaryota</taxon>
        <taxon>Viridiplantae</taxon>
        <taxon>Streptophyta</taxon>
        <taxon>Embryophyta</taxon>
        <taxon>Tracheophyta</taxon>
        <taxon>Spermatophyta</taxon>
        <taxon>Magnoliopsida</taxon>
        <taxon>eudicotyledons</taxon>
        <taxon>Gunneridae</taxon>
        <taxon>Pentapetalae</taxon>
        <taxon>rosids</taxon>
        <taxon>malvids</taxon>
        <taxon>Malvales</taxon>
        <taxon>Malvaceae</taxon>
        <taxon>Malvoideae</taxon>
        <taxon>Hibiscus</taxon>
    </lineage>
</organism>
<reference evidence="1" key="1">
    <citation type="submission" date="2019-09" db="EMBL/GenBank/DDBJ databases">
        <title>Draft genome information of white flower Hibiscus syriacus.</title>
        <authorList>
            <person name="Kim Y.-M."/>
        </authorList>
    </citation>
    <scope>NUCLEOTIDE SEQUENCE [LARGE SCALE GENOMIC DNA]</scope>
    <source>
        <strain evidence="1">YM2019G1</strain>
    </source>
</reference>